<gene>
    <name evidence="2" type="ORF">L203_100657</name>
</gene>
<reference evidence="2" key="3">
    <citation type="submission" date="2024-01" db="EMBL/GenBank/DDBJ databases">
        <authorList>
            <person name="Coelho M.A."/>
            <person name="David-Palma M."/>
            <person name="Shea T."/>
            <person name="Sun S."/>
            <person name="Cuomo C.A."/>
            <person name="Heitman J."/>
        </authorList>
    </citation>
    <scope>NUCLEOTIDE SEQUENCE</scope>
    <source>
        <strain evidence="2">CBS 7841</strain>
    </source>
</reference>
<proteinExistence type="predicted"/>
<dbReference type="Proteomes" id="UP000094043">
    <property type="component" value="Chromosome 1"/>
</dbReference>
<evidence type="ECO:0000259" key="1">
    <source>
        <dbReference type="PROSITE" id="PS50897"/>
    </source>
</evidence>
<dbReference type="EMBL" id="CP143784">
    <property type="protein sequence ID" value="WVN85510.1"/>
    <property type="molecule type" value="Genomic_DNA"/>
</dbReference>
<dbReference type="InterPro" id="IPR050618">
    <property type="entry name" value="Ubq-SigPath_Reg"/>
</dbReference>
<dbReference type="InterPro" id="IPR006595">
    <property type="entry name" value="CTLH_C"/>
</dbReference>
<feature type="domain" description="CTLH" evidence="1">
    <location>
        <begin position="62"/>
        <end position="119"/>
    </location>
</feature>
<organism evidence="2 3">
    <name type="scientific">Cryptococcus depauperatus CBS 7841</name>
    <dbReference type="NCBI Taxonomy" id="1295531"/>
    <lineage>
        <taxon>Eukaryota</taxon>
        <taxon>Fungi</taxon>
        <taxon>Dikarya</taxon>
        <taxon>Basidiomycota</taxon>
        <taxon>Agaricomycotina</taxon>
        <taxon>Tremellomycetes</taxon>
        <taxon>Tremellales</taxon>
        <taxon>Cryptococcaceae</taxon>
        <taxon>Cryptococcus</taxon>
    </lineage>
</organism>
<dbReference type="Pfam" id="PF10607">
    <property type="entry name" value="CTLH"/>
    <property type="match status" value="1"/>
</dbReference>
<dbReference type="Pfam" id="PF08513">
    <property type="entry name" value="LisH"/>
    <property type="match status" value="1"/>
</dbReference>
<evidence type="ECO:0000313" key="2">
    <source>
        <dbReference type="EMBL" id="WVN85510.1"/>
    </source>
</evidence>
<evidence type="ECO:0000313" key="3">
    <source>
        <dbReference type="Proteomes" id="UP000094043"/>
    </source>
</evidence>
<dbReference type="KEGG" id="cdep:91084871"/>
<dbReference type="SMART" id="SM00667">
    <property type="entry name" value="LisH"/>
    <property type="match status" value="1"/>
</dbReference>
<dbReference type="PROSITE" id="PS50896">
    <property type="entry name" value="LISH"/>
    <property type="match status" value="1"/>
</dbReference>
<dbReference type="RefSeq" id="XP_066066210.1">
    <property type="nucleotide sequence ID" value="XM_066210113.1"/>
</dbReference>
<dbReference type="InterPro" id="IPR006594">
    <property type="entry name" value="LisH"/>
</dbReference>
<dbReference type="SMART" id="SM00668">
    <property type="entry name" value="CTLH"/>
    <property type="match status" value="1"/>
</dbReference>
<dbReference type="InterPro" id="IPR013144">
    <property type="entry name" value="CRA_dom"/>
</dbReference>
<dbReference type="InterPro" id="IPR024964">
    <property type="entry name" value="CTLH/CRA"/>
</dbReference>
<dbReference type="GeneID" id="91084871"/>
<reference evidence="2" key="1">
    <citation type="submission" date="2016-06" db="EMBL/GenBank/DDBJ databases">
        <authorList>
            <person name="Cuomo C."/>
            <person name="Litvintseva A."/>
            <person name="Heitman J."/>
            <person name="Chen Y."/>
            <person name="Sun S."/>
            <person name="Springer D."/>
            <person name="Dromer F."/>
            <person name="Young S."/>
            <person name="Zeng Q."/>
            <person name="Chapman S."/>
            <person name="Gujja S."/>
            <person name="Saif S."/>
            <person name="Birren B."/>
        </authorList>
    </citation>
    <scope>NUCLEOTIDE SEQUENCE</scope>
    <source>
        <strain evidence="2">CBS 7841</strain>
    </source>
</reference>
<dbReference type="AlphaFoldDB" id="A0AAJ8LWH3"/>
<protein>
    <recommendedName>
        <fullName evidence="1">CTLH domain-containing protein</fullName>
    </recommendedName>
</protein>
<dbReference type="PROSITE" id="PS50897">
    <property type="entry name" value="CTLH"/>
    <property type="match status" value="1"/>
</dbReference>
<dbReference type="PANTHER" id="PTHR12864">
    <property type="entry name" value="RAN BINDING PROTEIN 9-RELATED"/>
    <property type="match status" value="1"/>
</dbReference>
<name>A0AAJ8LWH3_9TREE</name>
<accession>A0AAJ8LWH3</accession>
<keyword evidence="3" id="KW-1185">Reference proteome</keyword>
<reference evidence="2" key="2">
    <citation type="journal article" date="2022" name="Elife">
        <title>Obligate sexual reproduction of a homothallic fungus closely related to the Cryptococcus pathogenic species complex.</title>
        <authorList>
            <person name="Passer A.R."/>
            <person name="Clancey S.A."/>
            <person name="Shea T."/>
            <person name="David-Palma M."/>
            <person name="Averette A.F."/>
            <person name="Boekhout T."/>
            <person name="Porcel B.M."/>
            <person name="Nowrousian M."/>
            <person name="Cuomo C.A."/>
            <person name="Sun S."/>
            <person name="Heitman J."/>
            <person name="Coelho M.A."/>
        </authorList>
    </citation>
    <scope>NUCLEOTIDE SEQUENCE</scope>
    <source>
        <strain evidence="2">CBS 7841</strain>
    </source>
</reference>
<dbReference type="SMART" id="SM00757">
    <property type="entry name" value="CRA"/>
    <property type="match status" value="1"/>
</dbReference>
<sequence>MTLFQQNHFDQNQFADLLKDVDVSRHDLNSLVLDYLLVEGFSDAAIEFARETGIPADIDHEKISERMEIRQAVEEGRVEEAISRVNELDPEILDTNPSLLFHLLLLRLIELIRLDNLDAALHFATNELAPRGAQNPEFLADLEKAMALLAFPDLAHFADDSPTAGPKPELNAETVALFDEPAFEPIMALMKRSQRAKVARELNAAILETQGYGVETKLSGLVRLMAWGEEKLVEGSSVSLPEDERRKGRTWANAVLAGEVDG</sequence>